<reference evidence="1 2" key="1">
    <citation type="journal article" date="2018" name="Nat. Genet.">
        <title>The Rosa genome provides new insights in the design of modern roses.</title>
        <authorList>
            <person name="Bendahmane M."/>
        </authorList>
    </citation>
    <scope>NUCLEOTIDE SEQUENCE [LARGE SCALE GENOMIC DNA]</scope>
    <source>
        <strain evidence="2">cv. Old Blush</strain>
    </source>
</reference>
<proteinExistence type="predicted"/>
<dbReference type="AlphaFoldDB" id="A0A2P6PU07"/>
<gene>
    <name evidence="1" type="ORF">RchiOBHm_Chr6g0283151</name>
</gene>
<dbReference type="Gramene" id="PRQ25386">
    <property type="protein sequence ID" value="PRQ25386"/>
    <property type="gene ID" value="RchiOBHm_Chr6g0283151"/>
</dbReference>
<sequence>MEISSVLCYFGSFSKNVWEIYPLIKEIRWFQSMLKCCSWNLIKIALECFG</sequence>
<comment type="caution">
    <text evidence="1">The sequence shown here is derived from an EMBL/GenBank/DDBJ whole genome shotgun (WGS) entry which is preliminary data.</text>
</comment>
<evidence type="ECO:0000313" key="1">
    <source>
        <dbReference type="EMBL" id="PRQ25386.1"/>
    </source>
</evidence>
<protein>
    <submittedName>
        <fullName evidence="1">Uncharacterized protein</fullName>
    </submittedName>
</protein>
<accession>A0A2P6PU07</accession>
<dbReference type="Proteomes" id="UP000238479">
    <property type="component" value="Chromosome 6"/>
</dbReference>
<organism evidence="1 2">
    <name type="scientific">Rosa chinensis</name>
    <name type="common">China rose</name>
    <dbReference type="NCBI Taxonomy" id="74649"/>
    <lineage>
        <taxon>Eukaryota</taxon>
        <taxon>Viridiplantae</taxon>
        <taxon>Streptophyta</taxon>
        <taxon>Embryophyta</taxon>
        <taxon>Tracheophyta</taxon>
        <taxon>Spermatophyta</taxon>
        <taxon>Magnoliopsida</taxon>
        <taxon>eudicotyledons</taxon>
        <taxon>Gunneridae</taxon>
        <taxon>Pentapetalae</taxon>
        <taxon>rosids</taxon>
        <taxon>fabids</taxon>
        <taxon>Rosales</taxon>
        <taxon>Rosaceae</taxon>
        <taxon>Rosoideae</taxon>
        <taxon>Rosoideae incertae sedis</taxon>
        <taxon>Rosa</taxon>
    </lineage>
</organism>
<evidence type="ECO:0000313" key="2">
    <source>
        <dbReference type="Proteomes" id="UP000238479"/>
    </source>
</evidence>
<name>A0A2P6PU07_ROSCH</name>
<keyword evidence="2" id="KW-1185">Reference proteome</keyword>
<dbReference type="EMBL" id="PDCK01000044">
    <property type="protein sequence ID" value="PRQ25386.1"/>
    <property type="molecule type" value="Genomic_DNA"/>
</dbReference>